<dbReference type="AlphaFoldDB" id="A0A518IP96"/>
<keyword evidence="3" id="KW-1185">Reference proteome</keyword>
<accession>A0A518IP96</accession>
<proteinExistence type="predicted"/>
<name>A0A518IP96_9BACT</name>
<evidence type="ECO:0000256" key="1">
    <source>
        <dbReference type="SAM" id="Coils"/>
    </source>
</evidence>
<organism evidence="2 3">
    <name type="scientific">Rosistilla oblonga</name>
    <dbReference type="NCBI Taxonomy" id="2527990"/>
    <lineage>
        <taxon>Bacteria</taxon>
        <taxon>Pseudomonadati</taxon>
        <taxon>Planctomycetota</taxon>
        <taxon>Planctomycetia</taxon>
        <taxon>Pirellulales</taxon>
        <taxon>Pirellulaceae</taxon>
        <taxon>Rosistilla</taxon>
    </lineage>
</organism>
<feature type="coiled-coil region" evidence="1">
    <location>
        <begin position="25"/>
        <end position="73"/>
    </location>
</feature>
<evidence type="ECO:0000313" key="2">
    <source>
        <dbReference type="EMBL" id="QDV54916.1"/>
    </source>
</evidence>
<evidence type="ECO:0000313" key="3">
    <source>
        <dbReference type="Proteomes" id="UP000316770"/>
    </source>
</evidence>
<reference evidence="2 3" key="1">
    <citation type="submission" date="2019-02" db="EMBL/GenBank/DDBJ databases">
        <title>Deep-cultivation of Planctomycetes and their phenomic and genomic characterization uncovers novel biology.</title>
        <authorList>
            <person name="Wiegand S."/>
            <person name="Jogler M."/>
            <person name="Boedeker C."/>
            <person name="Pinto D."/>
            <person name="Vollmers J."/>
            <person name="Rivas-Marin E."/>
            <person name="Kohn T."/>
            <person name="Peeters S.H."/>
            <person name="Heuer A."/>
            <person name="Rast P."/>
            <person name="Oberbeckmann S."/>
            <person name="Bunk B."/>
            <person name="Jeske O."/>
            <person name="Meyerdierks A."/>
            <person name="Storesund J.E."/>
            <person name="Kallscheuer N."/>
            <person name="Luecker S."/>
            <person name="Lage O.M."/>
            <person name="Pohl T."/>
            <person name="Merkel B.J."/>
            <person name="Hornburger P."/>
            <person name="Mueller R.-W."/>
            <person name="Bruemmer F."/>
            <person name="Labrenz M."/>
            <person name="Spormann A.M."/>
            <person name="Op den Camp H."/>
            <person name="Overmann J."/>
            <person name="Amann R."/>
            <person name="Jetten M.S.M."/>
            <person name="Mascher T."/>
            <person name="Medema M.H."/>
            <person name="Devos D.P."/>
            <person name="Kaster A.-K."/>
            <person name="Ovreas L."/>
            <person name="Rohde M."/>
            <person name="Galperin M.Y."/>
            <person name="Jogler C."/>
        </authorList>
    </citation>
    <scope>NUCLEOTIDE SEQUENCE [LARGE SCALE GENOMIC DNA]</scope>
    <source>
        <strain evidence="2 3">Mal33</strain>
    </source>
</reference>
<protein>
    <submittedName>
        <fullName evidence="2">Uncharacterized protein</fullName>
    </submittedName>
</protein>
<dbReference type="EMBL" id="CP036318">
    <property type="protein sequence ID" value="QDV54916.1"/>
    <property type="molecule type" value="Genomic_DNA"/>
</dbReference>
<gene>
    <name evidence="2" type="ORF">Mal33_08820</name>
</gene>
<dbReference type="Proteomes" id="UP000316770">
    <property type="component" value="Chromosome"/>
</dbReference>
<keyword evidence="1" id="KW-0175">Coiled coil</keyword>
<sequence length="300" mass="33339">MTTNEKTEAALSDIEARQRQIAADKAAADKEQDVIDRQIAQLREQAAANAKAQRELDEQRERLEREAIDRQRELRPDHVDRDVAASVATDLLDAFEAVHVTEAEMVGPDRRAERLWDAIDDARCRLLTDDIAEDARPVVLAIEGVIEACDFFESFRRPEFGAARAADGEPPRDIRAWAFPEQSGIVRKSLDELRRELSGEAAPPPIEGVGELIGQNVTFRHRRARPTDRPGAGAHRFLPRGCQPIPSCSDGRAERHRCLGAAFKQPGASTHEKPHVAGFCRPPWSFATWPHDGAASARRG</sequence>